<proteinExistence type="predicted"/>
<dbReference type="PROSITE" id="PS50181">
    <property type="entry name" value="FBOX"/>
    <property type="match status" value="1"/>
</dbReference>
<evidence type="ECO:0000259" key="1">
    <source>
        <dbReference type="PROSITE" id="PS50181"/>
    </source>
</evidence>
<dbReference type="SUPFAM" id="SSF81383">
    <property type="entry name" value="F-box domain"/>
    <property type="match status" value="1"/>
</dbReference>
<dbReference type="AlphaFoldDB" id="A0AAV0CZG7"/>
<accession>A0AAV0CZG7</accession>
<keyword evidence="3" id="KW-1185">Reference proteome</keyword>
<dbReference type="InterPro" id="IPR001810">
    <property type="entry name" value="F-box_dom"/>
</dbReference>
<reference evidence="2" key="1">
    <citation type="submission" date="2022-07" db="EMBL/GenBank/DDBJ databases">
        <authorList>
            <person name="Macas J."/>
            <person name="Novak P."/>
            <person name="Neumann P."/>
        </authorList>
    </citation>
    <scope>NUCLEOTIDE SEQUENCE</scope>
</reference>
<dbReference type="CDD" id="cd22162">
    <property type="entry name" value="F-box_AtSKIP3-like"/>
    <property type="match status" value="1"/>
</dbReference>
<name>A0AAV0CZG7_9ASTE</name>
<dbReference type="Pfam" id="PF14299">
    <property type="entry name" value="PP2"/>
    <property type="match status" value="1"/>
</dbReference>
<comment type="caution">
    <text evidence="2">The sequence shown here is derived from an EMBL/GenBank/DDBJ whole genome shotgun (WGS) entry which is preliminary data.</text>
</comment>
<protein>
    <recommendedName>
        <fullName evidence="1">F-box domain-containing protein</fullName>
    </recommendedName>
</protein>
<feature type="domain" description="F-box" evidence="1">
    <location>
        <begin position="4"/>
        <end position="50"/>
    </location>
</feature>
<dbReference type="Proteomes" id="UP001152523">
    <property type="component" value="Unassembled WGS sequence"/>
</dbReference>
<dbReference type="PANTHER" id="PTHR32278">
    <property type="entry name" value="F-BOX DOMAIN-CONTAINING PROTEIN"/>
    <property type="match status" value="1"/>
</dbReference>
<dbReference type="Pfam" id="PF00646">
    <property type="entry name" value="F-box"/>
    <property type="match status" value="1"/>
</dbReference>
<evidence type="ECO:0000313" key="2">
    <source>
        <dbReference type="EMBL" id="CAH9085090.1"/>
    </source>
</evidence>
<sequence length="279" mass="31501">MTDMDLFAKLPEGCIAEIVSFTSPADASALSVISKRFKSATESDGVWKKFLPPDIDEIVSQSSIPSYLAPTKKDLYALLSHSHILLDGGKLGFFLEKSTGKKCFIVAPSELVFTEKIYSNGQIMVQELIFARSSDVAVLNLMAGRMFNILGRISRQKLYEETHYSSYLVYKLSPKRSYFNVSFTGCRFVDNEGRVVRDRMNSYVRIPVSRDDGWLEVEIGTFFNAEGNRSDVESCVLNLCLQFAQSLIVRGIEFRPETIFGDMSDCGIFKEFLEEKLNF</sequence>
<gene>
    <name evidence="2" type="ORF">CEPIT_LOCUS9168</name>
</gene>
<dbReference type="InterPro" id="IPR025886">
    <property type="entry name" value="PP2-like"/>
</dbReference>
<dbReference type="InterPro" id="IPR036047">
    <property type="entry name" value="F-box-like_dom_sf"/>
</dbReference>
<dbReference type="EMBL" id="CAMAPF010000049">
    <property type="protein sequence ID" value="CAH9085090.1"/>
    <property type="molecule type" value="Genomic_DNA"/>
</dbReference>
<dbReference type="PANTHER" id="PTHR32278:SF116">
    <property type="entry name" value="F-BOX PROTEIN PP2-B10-LIKE"/>
    <property type="match status" value="1"/>
</dbReference>
<dbReference type="Gene3D" id="1.20.1280.50">
    <property type="match status" value="1"/>
</dbReference>
<evidence type="ECO:0000313" key="3">
    <source>
        <dbReference type="Proteomes" id="UP001152523"/>
    </source>
</evidence>
<organism evidence="2 3">
    <name type="scientific">Cuscuta epithymum</name>
    <dbReference type="NCBI Taxonomy" id="186058"/>
    <lineage>
        <taxon>Eukaryota</taxon>
        <taxon>Viridiplantae</taxon>
        <taxon>Streptophyta</taxon>
        <taxon>Embryophyta</taxon>
        <taxon>Tracheophyta</taxon>
        <taxon>Spermatophyta</taxon>
        <taxon>Magnoliopsida</taxon>
        <taxon>eudicotyledons</taxon>
        <taxon>Gunneridae</taxon>
        <taxon>Pentapetalae</taxon>
        <taxon>asterids</taxon>
        <taxon>lamiids</taxon>
        <taxon>Solanales</taxon>
        <taxon>Convolvulaceae</taxon>
        <taxon>Cuscuteae</taxon>
        <taxon>Cuscuta</taxon>
        <taxon>Cuscuta subgen. Cuscuta</taxon>
    </lineage>
</organism>